<dbReference type="PANTHER" id="PTHR43384:SF14">
    <property type="entry name" value="ESX-1 SECRETION-ASSOCIATED PROTEIN ESPI"/>
    <property type="match status" value="1"/>
</dbReference>
<protein>
    <recommendedName>
        <fullName evidence="2">CobQ/CobB/MinD/ParA nucleotide binding domain-containing protein</fullName>
    </recommendedName>
</protein>
<dbReference type="InterPro" id="IPR027417">
    <property type="entry name" value="P-loop_NTPase"/>
</dbReference>
<comment type="caution">
    <text evidence="3">The sequence shown here is derived from an EMBL/GenBank/DDBJ whole genome shotgun (WGS) entry which is preliminary data.</text>
</comment>
<dbReference type="PANTHER" id="PTHR43384">
    <property type="entry name" value="SEPTUM SITE-DETERMINING PROTEIN MIND HOMOLOG, CHLOROPLASTIC-RELATED"/>
    <property type="match status" value="1"/>
</dbReference>
<dbReference type="GO" id="GO:0051782">
    <property type="term" value="P:negative regulation of cell division"/>
    <property type="evidence" value="ECO:0007669"/>
    <property type="project" value="TreeGrafter"/>
</dbReference>
<sequence>MTTSGDDGFGASVGDLRAQIRESQVAPPYKPVPQMGWRRRVHRITRVNLGLSATERHWNDLRRRLKVNLRGKYVIAVMGSKGGMNKTTATICLGMALKQYRDDKIVAIDANPASGNLARRIDEPVSLSWRGLVTDEDLRDYTYFRTYLGRDSASGLDVLGSDPGDEVMTGRDLLEAWRRLQRHHSLAIIDCGNQLRDDLTYAMLEWLPVNAVVVPSTTRLDGAQGAADTLNWLMTHGYPHLAREAVVIVSNINKVEASEQVRRLHEDFERTVRAVHDVQFDQHLSDAVPIEFSRMQPATRQAYIEAAASLVDGFAAAADLASRAGEPDPGRGAVPWTRSQGRP</sequence>
<dbReference type="Gene3D" id="3.40.50.300">
    <property type="entry name" value="P-loop containing nucleotide triphosphate hydrolases"/>
    <property type="match status" value="1"/>
</dbReference>
<proteinExistence type="predicted"/>
<evidence type="ECO:0000313" key="3">
    <source>
        <dbReference type="EMBL" id="OBI24302.1"/>
    </source>
</evidence>
<dbReference type="GO" id="GO:0016887">
    <property type="term" value="F:ATP hydrolysis activity"/>
    <property type="evidence" value="ECO:0007669"/>
    <property type="project" value="TreeGrafter"/>
</dbReference>
<dbReference type="InterPro" id="IPR002586">
    <property type="entry name" value="CobQ/CobB/MinD/ParA_Nub-bd_dom"/>
</dbReference>
<evidence type="ECO:0000259" key="2">
    <source>
        <dbReference type="Pfam" id="PF01656"/>
    </source>
</evidence>
<dbReference type="InterPro" id="IPR050625">
    <property type="entry name" value="ParA/MinD_ATPase"/>
</dbReference>
<accession>A0A1A2XGS7</accession>
<dbReference type="SUPFAM" id="SSF52540">
    <property type="entry name" value="P-loop containing nucleoside triphosphate hydrolases"/>
    <property type="match status" value="1"/>
</dbReference>
<name>A0A1A2XGS7_MYCSD</name>
<dbReference type="Proteomes" id="UP000093943">
    <property type="component" value="Unassembled WGS sequence"/>
</dbReference>
<dbReference type="AlphaFoldDB" id="A0A1A2XGS7"/>
<feature type="region of interest" description="Disordered" evidence="1">
    <location>
        <begin position="322"/>
        <end position="343"/>
    </location>
</feature>
<feature type="domain" description="CobQ/CobB/MinD/ParA nucleotide binding" evidence="2">
    <location>
        <begin position="75"/>
        <end position="273"/>
    </location>
</feature>
<evidence type="ECO:0000313" key="4">
    <source>
        <dbReference type="Proteomes" id="UP000093943"/>
    </source>
</evidence>
<dbReference type="GO" id="GO:0005829">
    <property type="term" value="C:cytosol"/>
    <property type="evidence" value="ECO:0007669"/>
    <property type="project" value="TreeGrafter"/>
</dbReference>
<dbReference type="GO" id="GO:0009898">
    <property type="term" value="C:cytoplasmic side of plasma membrane"/>
    <property type="evidence" value="ECO:0007669"/>
    <property type="project" value="TreeGrafter"/>
</dbReference>
<reference evidence="4" key="1">
    <citation type="submission" date="2016-06" db="EMBL/GenBank/DDBJ databases">
        <authorList>
            <person name="Sutton G."/>
            <person name="Brinkac L."/>
            <person name="Sanka R."/>
            <person name="Adams M."/>
            <person name="Lau E."/>
            <person name="Sam S."/>
            <person name="Sreng N."/>
            <person name="Him V."/>
            <person name="Kerleguer A."/>
            <person name="Cheng S."/>
        </authorList>
    </citation>
    <scope>NUCLEOTIDE SEQUENCE [LARGE SCALE GENOMIC DNA]</scope>
    <source>
        <strain evidence="4">E1876</strain>
    </source>
</reference>
<gene>
    <name evidence="3" type="ORF">A5710_00895</name>
</gene>
<evidence type="ECO:0000256" key="1">
    <source>
        <dbReference type="SAM" id="MobiDB-lite"/>
    </source>
</evidence>
<dbReference type="GO" id="GO:0005524">
    <property type="term" value="F:ATP binding"/>
    <property type="evidence" value="ECO:0007669"/>
    <property type="project" value="TreeGrafter"/>
</dbReference>
<dbReference type="Pfam" id="PF01656">
    <property type="entry name" value="CbiA"/>
    <property type="match status" value="1"/>
</dbReference>
<dbReference type="RefSeq" id="WP_065019537.1">
    <property type="nucleotide sequence ID" value="NZ_LZKG01000173.1"/>
</dbReference>
<dbReference type="EMBL" id="LZKG01000173">
    <property type="protein sequence ID" value="OBI24302.1"/>
    <property type="molecule type" value="Genomic_DNA"/>
</dbReference>
<organism evidence="3 4">
    <name type="scientific">Mycolicibacter sinensis (strain JDM601)</name>
    <name type="common">Mycobacterium sinense</name>
    <dbReference type="NCBI Taxonomy" id="875328"/>
    <lineage>
        <taxon>Bacteria</taxon>
        <taxon>Bacillati</taxon>
        <taxon>Actinomycetota</taxon>
        <taxon>Actinomycetes</taxon>
        <taxon>Mycobacteriales</taxon>
        <taxon>Mycobacteriaceae</taxon>
        <taxon>Mycolicibacter</taxon>
    </lineage>
</organism>